<evidence type="ECO:0000313" key="5">
    <source>
        <dbReference type="Proteomes" id="UP000005446"/>
    </source>
</evidence>
<dbReference type="GO" id="GO:0016616">
    <property type="term" value="F:oxidoreductase activity, acting on the CH-OH group of donors, NAD or NADP as acceptor"/>
    <property type="evidence" value="ECO:0007669"/>
    <property type="project" value="TreeGrafter"/>
</dbReference>
<evidence type="ECO:0000256" key="1">
    <source>
        <dbReference type="ARBA" id="ARBA00006484"/>
    </source>
</evidence>
<dbReference type="EMBL" id="AGUE01000135">
    <property type="protein sequence ID" value="EHK98883.1"/>
    <property type="molecule type" value="Genomic_DNA"/>
</dbReference>
<dbReference type="HOGENOM" id="CLU_010194_8_0_1"/>
<evidence type="ECO:0000256" key="3">
    <source>
        <dbReference type="RuleBase" id="RU000363"/>
    </source>
</evidence>
<dbReference type="InterPro" id="IPR002347">
    <property type="entry name" value="SDR_fam"/>
</dbReference>
<dbReference type="Gene3D" id="3.40.50.720">
    <property type="entry name" value="NAD(P)-binding Rossmann-like Domain"/>
    <property type="match status" value="1"/>
</dbReference>
<evidence type="ECO:0000256" key="2">
    <source>
        <dbReference type="ARBA" id="ARBA00023002"/>
    </source>
</evidence>
<keyword evidence="5" id="KW-1185">Reference proteome</keyword>
<dbReference type="PANTHER" id="PTHR42760">
    <property type="entry name" value="SHORT-CHAIN DEHYDROGENASES/REDUCTASES FAMILY MEMBER"/>
    <property type="match status" value="1"/>
</dbReference>
<dbReference type="InParanoid" id="H0ERS2"/>
<dbReference type="PRINTS" id="PR00080">
    <property type="entry name" value="SDRFAMILY"/>
</dbReference>
<organism evidence="4 5">
    <name type="scientific">Glarea lozoyensis (strain ATCC 74030 / MF5533)</name>
    <dbReference type="NCBI Taxonomy" id="1104152"/>
    <lineage>
        <taxon>Eukaryota</taxon>
        <taxon>Fungi</taxon>
        <taxon>Dikarya</taxon>
        <taxon>Ascomycota</taxon>
        <taxon>Pezizomycotina</taxon>
        <taxon>Leotiomycetes</taxon>
        <taxon>Helotiales</taxon>
        <taxon>Helotiaceae</taxon>
        <taxon>Glarea</taxon>
    </lineage>
</organism>
<dbReference type="Pfam" id="PF00106">
    <property type="entry name" value="adh_short"/>
    <property type="match status" value="1"/>
</dbReference>
<protein>
    <submittedName>
        <fullName evidence="4">Putative Oxidoreductase ucpA</fullName>
    </submittedName>
</protein>
<comment type="caution">
    <text evidence="4">The sequence shown here is derived from an EMBL/GenBank/DDBJ whole genome shotgun (WGS) entry which is preliminary data.</text>
</comment>
<dbReference type="PRINTS" id="PR00081">
    <property type="entry name" value="GDHRDH"/>
</dbReference>
<dbReference type="InterPro" id="IPR036291">
    <property type="entry name" value="NAD(P)-bd_dom_sf"/>
</dbReference>
<accession>H0ERS2</accession>
<keyword evidence="2" id="KW-0560">Oxidoreductase</keyword>
<name>H0ERS2_GLAL7</name>
<sequence length="300" mass="32679">MSAPPSDYLIRQSTFTRTTYQDEYPTIYPTNPENSQTGKVIVITGAGKGLGRHAFAKSFAKAGAKAIVISARKEAILEEVKKDILAINKDIEVLAVPVDVTDKKSVDNLWAKVKENYGTADVLINNAGILNSGGVGEISADDWWSDFLQETNVRGTFLVSQGYLKLLGKEKKGSIINLSSALALVTMPNTSSYGLSKLAILQLQKFISTEYPNVFAVGIHPGILMTDIVAESLKPFAKDTYELTGGFAVWLSTEQASFLNGRYVSANWSVDELVERKEEIVSEGKLLVGIKGEFGEQQFA</sequence>
<comment type="similarity">
    <text evidence="1 3">Belongs to the short-chain dehydrogenases/reductases (SDR) family.</text>
</comment>
<dbReference type="OrthoDB" id="1933717at2759"/>
<dbReference type="CDD" id="cd05233">
    <property type="entry name" value="SDR_c"/>
    <property type="match status" value="1"/>
</dbReference>
<gene>
    <name evidence="4" type="ORF">M7I_5393</name>
</gene>
<dbReference type="PANTHER" id="PTHR42760:SF37">
    <property type="entry name" value="CLAVALDEHYDE DEHYDROGENASE"/>
    <property type="match status" value="1"/>
</dbReference>
<dbReference type="SUPFAM" id="SSF51735">
    <property type="entry name" value="NAD(P)-binding Rossmann-fold domains"/>
    <property type="match status" value="1"/>
</dbReference>
<evidence type="ECO:0000313" key="4">
    <source>
        <dbReference type="EMBL" id="EHK98883.1"/>
    </source>
</evidence>
<reference evidence="4 5" key="1">
    <citation type="journal article" date="2012" name="Eukaryot. Cell">
        <title>Genome sequence of the fungus Glarea lozoyensis: the first genome sequence of a species from the Helotiaceae family.</title>
        <authorList>
            <person name="Youssar L."/>
            <person name="Gruening B.A."/>
            <person name="Erxleben A."/>
            <person name="Guenther S."/>
            <person name="Huettel W."/>
        </authorList>
    </citation>
    <scope>NUCLEOTIDE SEQUENCE [LARGE SCALE GENOMIC DNA]</scope>
    <source>
        <strain evidence="5">ATCC 74030 / MF5533</strain>
    </source>
</reference>
<dbReference type="AlphaFoldDB" id="H0ERS2"/>
<proteinExistence type="inferred from homology"/>
<dbReference type="Proteomes" id="UP000005446">
    <property type="component" value="Unassembled WGS sequence"/>
</dbReference>